<dbReference type="SUPFAM" id="SSF141868">
    <property type="entry name" value="EAL domain-like"/>
    <property type="match status" value="1"/>
</dbReference>
<name>A0ABR8QR85_9BACI</name>
<dbReference type="PROSITE" id="PS50887">
    <property type="entry name" value="GGDEF"/>
    <property type="match status" value="1"/>
</dbReference>
<accession>A0ABR8QR85</accession>
<dbReference type="CDD" id="cd01949">
    <property type="entry name" value="GGDEF"/>
    <property type="match status" value="1"/>
</dbReference>
<dbReference type="InterPro" id="IPR035965">
    <property type="entry name" value="PAS-like_dom_sf"/>
</dbReference>
<dbReference type="CDD" id="cd00130">
    <property type="entry name" value="PAS"/>
    <property type="match status" value="1"/>
</dbReference>
<dbReference type="InterPro" id="IPR029787">
    <property type="entry name" value="Nucleotide_cyclase"/>
</dbReference>
<dbReference type="PROSITE" id="PS50883">
    <property type="entry name" value="EAL"/>
    <property type="match status" value="1"/>
</dbReference>
<dbReference type="Gene3D" id="3.30.450.20">
    <property type="entry name" value="PAS domain"/>
    <property type="match status" value="1"/>
</dbReference>
<gene>
    <name evidence="4" type="ORF">H9655_13465</name>
</gene>
<feature type="domain" description="PAS" evidence="1">
    <location>
        <begin position="27"/>
        <end position="71"/>
    </location>
</feature>
<dbReference type="Gene3D" id="3.30.70.270">
    <property type="match status" value="1"/>
</dbReference>
<comment type="caution">
    <text evidence="4">The sequence shown here is derived from an EMBL/GenBank/DDBJ whole genome shotgun (WGS) entry which is preliminary data.</text>
</comment>
<dbReference type="InterPro" id="IPR000160">
    <property type="entry name" value="GGDEF_dom"/>
</dbReference>
<dbReference type="Pfam" id="PF00990">
    <property type="entry name" value="GGDEF"/>
    <property type="match status" value="1"/>
</dbReference>
<dbReference type="EMBL" id="JACSQT010000006">
    <property type="protein sequence ID" value="MBD7938035.1"/>
    <property type="molecule type" value="Genomic_DNA"/>
</dbReference>
<dbReference type="NCBIfam" id="TIGR00229">
    <property type="entry name" value="sensory_box"/>
    <property type="match status" value="1"/>
</dbReference>
<dbReference type="PANTHER" id="PTHR44757">
    <property type="entry name" value="DIGUANYLATE CYCLASE DGCP"/>
    <property type="match status" value="1"/>
</dbReference>
<dbReference type="SUPFAM" id="SSF55785">
    <property type="entry name" value="PYP-like sensor domain (PAS domain)"/>
    <property type="match status" value="1"/>
</dbReference>
<dbReference type="RefSeq" id="WP_191814829.1">
    <property type="nucleotide sequence ID" value="NZ_JACSQT010000006.1"/>
</dbReference>
<evidence type="ECO:0000313" key="5">
    <source>
        <dbReference type="Proteomes" id="UP000657931"/>
    </source>
</evidence>
<dbReference type="InterPro" id="IPR035919">
    <property type="entry name" value="EAL_sf"/>
</dbReference>
<dbReference type="Pfam" id="PF00563">
    <property type="entry name" value="EAL"/>
    <property type="match status" value="1"/>
</dbReference>
<dbReference type="Proteomes" id="UP000657931">
    <property type="component" value="Unassembled WGS sequence"/>
</dbReference>
<dbReference type="InterPro" id="IPR043128">
    <property type="entry name" value="Rev_trsase/Diguanyl_cyclase"/>
</dbReference>
<dbReference type="PANTHER" id="PTHR44757:SF2">
    <property type="entry name" value="BIOFILM ARCHITECTURE MAINTENANCE PROTEIN MBAA"/>
    <property type="match status" value="1"/>
</dbReference>
<sequence length="579" mass="66230">MVDSFIQQLTVNDSNRTKQLMIEWQNLKQCYHALFQNNTESIFTIDVEGRFTSVNSAFEENSGYPAKELIGLPFTRLFDHRQLPVITAFFDRAKMGETQKLQADIIGKLGKKDFFDIKLIPVIRDEKVSCIYGIAKNVTELKKIENKLTELSYYDHLTGLPNKHRFTEQLISSMKRAKKNQQSFALLSFDIDRFKIINESVGYLIGDQIIKQLANRVNQALPTDSFLGSFGGDSFLCLLPENIQTEEIIRLTQTLLEVIDRPFVIQQQEIHVTASFGISLYPNDGMDSEQLMKNADIAMHLSKKKGGNQLTFFSEEMNDEVLKRFEMEGYLRKAIKNQQFTLHYQPLVCLESGELFGSEALIRWHHPNIGNVSPAQFIPLAEETGLINDIGQWVLNEACKQNKLWHDQGFTHLQISVNVAARQFQQKHFVEVVKDALLQSGLPPRYLILELTESTMLKNKKHSIAVMTELQRMGIRVSIDDFGTGYSSLSYLRDFPIDTLKIDRSFIHNLRMNTSDAAIVKAIITMGKGLQIKVLAEGVETEEQMKVLKKLDCHFAQGYFFQKPLGNQEFEKGLQQHLS</sequence>
<evidence type="ECO:0000313" key="4">
    <source>
        <dbReference type="EMBL" id="MBD7938035.1"/>
    </source>
</evidence>
<protein>
    <submittedName>
        <fullName evidence="4">EAL domain-containing protein</fullName>
    </submittedName>
</protein>
<feature type="domain" description="GGDEF" evidence="3">
    <location>
        <begin position="182"/>
        <end position="315"/>
    </location>
</feature>
<feature type="domain" description="EAL" evidence="2">
    <location>
        <begin position="324"/>
        <end position="578"/>
    </location>
</feature>
<evidence type="ECO:0000259" key="2">
    <source>
        <dbReference type="PROSITE" id="PS50883"/>
    </source>
</evidence>
<dbReference type="InterPro" id="IPR052155">
    <property type="entry name" value="Biofilm_reg_signaling"/>
</dbReference>
<dbReference type="SUPFAM" id="SSF55073">
    <property type="entry name" value="Nucleotide cyclase"/>
    <property type="match status" value="1"/>
</dbReference>
<proteinExistence type="predicted"/>
<dbReference type="CDD" id="cd01948">
    <property type="entry name" value="EAL"/>
    <property type="match status" value="1"/>
</dbReference>
<dbReference type="Gene3D" id="3.20.20.450">
    <property type="entry name" value="EAL domain"/>
    <property type="match status" value="1"/>
</dbReference>
<dbReference type="InterPro" id="IPR001633">
    <property type="entry name" value="EAL_dom"/>
</dbReference>
<dbReference type="SMART" id="SM00052">
    <property type="entry name" value="EAL"/>
    <property type="match status" value="1"/>
</dbReference>
<dbReference type="SMART" id="SM00267">
    <property type="entry name" value="GGDEF"/>
    <property type="match status" value="1"/>
</dbReference>
<keyword evidence="5" id="KW-1185">Reference proteome</keyword>
<dbReference type="SMART" id="SM00091">
    <property type="entry name" value="PAS"/>
    <property type="match status" value="1"/>
</dbReference>
<evidence type="ECO:0000259" key="1">
    <source>
        <dbReference type="PROSITE" id="PS50112"/>
    </source>
</evidence>
<evidence type="ECO:0000259" key="3">
    <source>
        <dbReference type="PROSITE" id="PS50887"/>
    </source>
</evidence>
<dbReference type="PROSITE" id="PS50112">
    <property type="entry name" value="PAS"/>
    <property type="match status" value="1"/>
</dbReference>
<dbReference type="NCBIfam" id="TIGR00254">
    <property type="entry name" value="GGDEF"/>
    <property type="match status" value="1"/>
</dbReference>
<organism evidence="4 5">
    <name type="scientific">Cytobacillus stercorigallinarum</name>
    <dbReference type="NCBI Taxonomy" id="2762240"/>
    <lineage>
        <taxon>Bacteria</taxon>
        <taxon>Bacillati</taxon>
        <taxon>Bacillota</taxon>
        <taxon>Bacilli</taxon>
        <taxon>Bacillales</taxon>
        <taxon>Bacillaceae</taxon>
        <taxon>Cytobacillus</taxon>
    </lineage>
</organism>
<reference evidence="4 5" key="1">
    <citation type="submission" date="2020-08" db="EMBL/GenBank/DDBJ databases">
        <title>A Genomic Blueprint of the Chicken Gut Microbiome.</title>
        <authorList>
            <person name="Gilroy R."/>
            <person name="Ravi A."/>
            <person name="Getino M."/>
            <person name="Pursley I."/>
            <person name="Horton D.L."/>
            <person name="Alikhan N.-F."/>
            <person name="Baker D."/>
            <person name="Gharbi K."/>
            <person name="Hall N."/>
            <person name="Watson M."/>
            <person name="Adriaenssens E.M."/>
            <person name="Foster-Nyarko E."/>
            <person name="Jarju S."/>
            <person name="Secka A."/>
            <person name="Antonio M."/>
            <person name="Oren A."/>
            <person name="Chaudhuri R."/>
            <person name="La Ragione R.M."/>
            <person name="Hildebrand F."/>
            <person name="Pallen M.J."/>
        </authorList>
    </citation>
    <scope>NUCLEOTIDE SEQUENCE [LARGE SCALE GENOMIC DNA]</scope>
    <source>
        <strain evidence="4 5">Sa5YUA1</strain>
    </source>
</reference>
<dbReference type="InterPro" id="IPR000014">
    <property type="entry name" value="PAS"/>
</dbReference>
<dbReference type="Pfam" id="PF13426">
    <property type="entry name" value="PAS_9"/>
    <property type="match status" value="1"/>
</dbReference>